<dbReference type="Pfam" id="PF00561">
    <property type="entry name" value="Abhydrolase_1"/>
    <property type="match status" value="1"/>
</dbReference>
<name>A0A1I2RP51_9BACI</name>
<dbReference type="PANTHER" id="PTHR43798:SF33">
    <property type="entry name" value="HYDROLASE, PUTATIVE (AFU_ORTHOLOGUE AFUA_2G14860)-RELATED"/>
    <property type="match status" value="1"/>
</dbReference>
<protein>
    <submittedName>
        <fullName evidence="2">Pimeloyl-ACP methyl ester carboxylesterase</fullName>
    </submittedName>
</protein>
<keyword evidence="3" id="KW-1185">Reference proteome</keyword>
<dbReference type="InterPro" id="IPR000073">
    <property type="entry name" value="AB_hydrolase_1"/>
</dbReference>
<evidence type="ECO:0000259" key="1">
    <source>
        <dbReference type="Pfam" id="PF00561"/>
    </source>
</evidence>
<dbReference type="EMBL" id="FOOG01000042">
    <property type="protein sequence ID" value="SFG42444.1"/>
    <property type="molecule type" value="Genomic_DNA"/>
</dbReference>
<evidence type="ECO:0000313" key="2">
    <source>
        <dbReference type="EMBL" id="SFG42444.1"/>
    </source>
</evidence>
<evidence type="ECO:0000313" key="3">
    <source>
        <dbReference type="Proteomes" id="UP000198897"/>
    </source>
</evidence>
<dbReference type="Proteomes" id="UP000198897">
    <property type="component" value="Unassembled WGS sequence"/>
</dbReference>
<feature type="domain" description="AB hydrolase-1" evidence="1">
    <location>
        <begin position="46"/>
        <end position="252"/>
    </location>
</feature>
<accession>A0A1I2RP51</accession>
<organism evidence="2 3">
    <name type="scientific">Halobacillus alkaliphilus</name>
    <dbReference type="NCBI Taxonomy" id="396056"/>
    <lineage>
        <taxon>Bacteria</taxon>
        <taxon>Bacillati</taxon>
        <taxon>Bacillota</taxon>
        <taxon>Bacilli</taxon>
        <taxon>Bacillales</taxon>
        <taxon>Bacillaceae</taxon>
        <taxon>Halobacillus</taxon>
    </lineage>
</organism>
<dbReference type="SUPFAM" id="SSF53474">
    <property type="entry name" value="alpha/beta-Hydrolases"/>
    <property type="match status" value="1"/>
</dbReference>
<sequence length="278" mass="30969">MIPMTATLLDTSKGIVEYTYKGTGPAVLLLKGGHSTRETDLSHSSLIYEGFSLLTVSRPGYDYTEVSTGKSPEIFAETIIEILDHLNIETVKVIAISAAGPTGIALAANHPSRVTKLIMEAALTSPWEEAVKQKARVLFGPAERMVWGSLKTMLKFFPDLIMKQLISEMTTEDPEEYLERLSPNDRRFIYDMLATSQSGNGFSLDIDHSVTTDLSKIQAPVLGMYSQKDKSVPYTHALLLKSRVPDCEIFEVDADSHLIWIGKNAQQVWNKRLEFLSR</sequence>
<dbReference type="GO" id="GO:0016020">
    <property type="term" value="C:membrane"/>
    <property type="evidence" value="ECO:0007669"/>
    <property type="project" value="TreeGrafter"/>
</dbReference>
<dbReference type="PANTHER" id="PTHR43798">
    <property type="entry name" value="MONOACYLGLYCEROL LIPASE"/>
    <property type="match status" value="1"/>
</dbReference>
<dbReference type="Gene3D" id="3.40.50.1820">
    <property type="entry name" value="alpha/beta hydrolase"/>
    <property type="match status" value="1"/>
</dbReference>
<proteinExistence type="predicted"/>
<dbReference type="InterPro" id="IPR029058">
    <property type="entry name" value="AB_hydrolase_fold"/>
</dbReference>
<dbReference type="AlphaFoldDB" id="A0A1I2RP51"/>
<reference evidence="3" key="1">
    <citation type="submission" date="2016-10" db="EMBL/GenBank/DDBJ databases">
        <authorList>
            <person name="Varghese N."/>
            <person name="Submissions S."/>
        </authorList>
    </citation>
    <scope>NUCLEOTIDE SEQUENCE [LARGE SCALE GENOMIC DNA]</scope>
    <source>
        <strain evidence="3">FP5</strain>
    </source>
</reference>
<gene>
    <name evidence="2" type="ORF">SAMN05216353_1425</name>
</gene>
<dbReference type="InterPro" id="IPR050266">
    <property type="entry name" value="AB_hydrolase_sf"/>
</dbReference>